<evidence type="ECO:0000313" key="2">
    <source>
        <dbReference type="Proteomes" id="UP000516957"/>
    </source>
</evidence>
<keyword evidence="2" id="KW-1185">Reference proteome</keyword>
<dbReference type="EMBL" id="JACCBE010000001">
    <property type="protein sequence ID" value="NYD56212.1"/>
    <property type="molecule type" value="Genomic_DNA"/>
</dbReference>
<dbReference type="AlphaFoldDB" id="A0A7Y9JNT6"/>
<evidence type="ECO:0008006" key="3">
    <source>
        <dbReference type="Google" id="ProtNLM"/>
    </source>
</evidence>
<sequence>MMVSHSSRVLFVHVQKTGGITIDRMLQEALPDFEFLPGLGGGRHARLGPALRTYPELSEYFIFGFVRNPWARLYSWWAMIKRAEADAAAGVEKAANQMDHNRLWKRVLATCPDFEAFVLRGTQEQRELQRTQISYLRAKQREADFIGRQERFDADLHEVFDRLGLAWPGTTVHANTGPNADYRQHYSEEMRDRVAEVFAADLQRFGYEF</sequence>
<dbReference type="InterPro" id="IPR005331">
    <property type="entry name" value="Sulfotransferase"/>
</dbReference>
<protein>
    <recommendedName>
        <fullName evidence="3">Sulfotransferase family protein</fullName>
    </recommendedName>
</protein>
<dbReference type="GO" id="GO:0008146">
    <property type="term" value="F:sulfotransferase activity"/>
    <property type="evidence" value="ECO:0007669"/>
    <property type="project" value="InterPro"/>
</dbReference>
<organism evidence="1 2">
    <name type="scientific">Nocardioides marinisabuli</name>
    <dbReference type="NCBI Taxonomy" id="419476"/>
    <lineage>
        <taxon>Bacteria</taxon>
        <taxon>Bacillati</taxon>
        <taxon>Actinomycetota</taxon>
        <taxon>Actinomycetes</taxon>
        <taxon>Propionibacteriales</taxon>
        <taxon>Nocardioidaceae</taxon>
        <taxon>Nocardioides</taxon>
    </lineage>
</organism>
<accession>A0A7Y9JNT6</accession>
<name>A0A7Y9JNT6_9ACTN</name>
<reference evidence="1 2" key="1">
    <citation type="submission" date="2020-07" db="EMBL/GenBank/DDBJ databases">
        <title>Sequencing the genomes of 1000 actinobacteria strains.</title>
        <authorList>
            <person name="Klenk H.-P."/>
        </authorList>
    </citation>
    <scope>NUCLEOTIDE SEQUENCE [LARGE SCALE GENOMIC DNA]</scope>
    <source>
        <strain evidence="1 2">DSM 18965</strain>
    </source>
</reference>
<dbReference type="GO" id="GO:0016020">
    <property type="term" value="C:membrane"/>
    <property type="evidence" value="ECO:0007669"/>
    <property type="project" value="InterPro"/>
</dbReference>
<comment type="caution">
    <text evidence="1">The sequence shown here is derived from an EMBL/GenBank/DDBJ whole genome shotgun (WGS) entry which is preliminary data.</text>
</comment>
<dbReference type="RefSeq" id="WP_179614148.1">
    <property type="nucleotide sequence ID" value="NZ_CP059163.1"/>
</dbReference>
<dbReference type="Proteomes" id="UP000516957">
    <property type="component" value="Unassembled WGS sequence"/>
</dbReference>
<dbReference type="Gene3D" id="3.40.50.300">
    <property type="entry name" value="P-loop containing nucleotide triphosphate hydrolases"/>
    <property type="match status" value="1"/>
</dbReference>
<dbReference type="SUPFAM" id="SSF52540">
    <property type="entry name" value="P-loop containing nucleoside triphosphate hydrolases"/>
    <property type="match status" value="1"/>
</dbReference>
<proteinExistence type="predicted"/>
<evidence type="ECO:0000313" key="1">
    <source>
        <dbReference type="EMBL" id="NYD56212.1"/>
    </source>
</evidence>
<gene>
    <name evidence="1" type="ORF">BKA08_000450</name>
</gene>
<dbReference type="Pfam" id="PF03567">
    <property type="entry name" value="Sulfotransfer_2"/>
    <property type="match status" value="1"/>
</dbReference>
<dbReference type="InterPro" id="IPR027417">
    <property type="entry name" value="P-loop_NTPase"/>
</dbReference>